<dbReference type="InterPro" id="IPR022409">
    <property type="entry name" value="PKD/Chitinase_dom"/>
</dbReference>
<dbReference type="EMBL" id="AMZN01000086">
    <property type="protein sequence ID" value="ELR68994.1"/>
    <property type="molecule type" value="Genomic_DNA"/>
</dbReference>
<feature type="compositionally biased region" description="Low complexity" evidence="9">
    <location>
        <begin position="1025"/>
        <end position="1036"/>
    </location>
</feature>
<dbReference type="InterPro" id="IPR036116">
    <property type="entry name" value="FN3_sf"/>
</dbReference>
<dbReference type="PATRIC" id="fig|1237149.3.peg.4932"/>
<dbReference type="NCBIfam" id="TIGR04183">
    <property type="entry name" value="Por_Secre_tail"/>
    <property type="match status" value="1"/>
</dbReference>
<dbReference type="GO" id="GO:0046872">
    <property type="term" value="F:metal ion binding"/>
    <property type="evidence" value="ECO:0007669"/>
    <property type="project" value="UniProtKB-KW"/>
</dbReference>
<keyword evidence="8" id="KW-1015">Disulfide bond</keyword>
<dbReference type="eggNOG" id="COG3227">
    <property type="taxonomic scope" value="Bacteria"/>
</dbReference>
<evidence type="ECO:0000313" key="13">
    <source>
        <dbReference type="Proteomes" id="UP000011135"/>
    </source>
</evidence>
<dbReference type="Pfam" id="PF05572">
    <property type="entry name" value="Peptidase_M43"/>
    <property type="match status" value="1"/>
</dbReference>
<dbReference type="Gene3D" id="3.40.390.10">
    <property type="entry name" value="Collagenase (Catalytic Domain)"/>
    <property type="match status" value="1"/>
</dbReference>
<dbReference type="InterPro" id="IPR045474">
    <property type="entry name" value="GEVED"/>
</dbReference>
<accession>L8JN82</accession>
<dbReference type="Pfam" id="PF18911">
    <property type="entry name" value="PKD_4"/>
    <property type="match status" value="1"/>
</dbReference>
<evidence type="ECO:0000256" key="6">
    <source>
        <dbReference type="ARBA" id="ARBA00022833"/>
    </source>
</evidence>
<comment type="similarity">
    <text evidence="1">Belongs to the peptidase M43B family.</text>
</comment>
<protein>
    <submittedName>
        <fullName evidence="12">Uncharacterized protein</fullName>
    </submittedName>
</protein>
<dbReference type="PANTHER" id="PTHR47466:SF1">
    <property type="entry name" value="METALLOPROTEASE MEP1 (AFU_ORTHOLOGUE AFUA_1G07730)-RELATED"/>
    <property type="match status" value="1"/>
</dbReference>
<evidence type="ECO:0000256" key="5">
    <source>
        <dbReference type="ARBA" id="ARBA00022801"/>
    </source>
</evidence>
<evidence type="ECO:0000256" key="1">
    <source>
        <dbReference type="ARBA" id="ARBA00008721"/>
    </source>
</evidence>
<evidence type="ECO:0000259" key="10">
    <source>
        <dbReference type="PROSITE" id="PS50093"/>
    </source>
</evidence>
<reference evidence="12 13" key="1">
    <citation type="submission" date="2012-12" db="EMBL/GenBank/DDBJ databases">
        <title>Genome assembly of Fulvivirga imtechensis AK7.</title>
        <authorList>
            <person name="Nupur N."/>
            <person name="Khatri I."/>
            <person name="Kumar R."/>
            <person name="Subramanian S."/>
            <person name="Pinnaka A."/>
        </authorList>
    </citation>
    <scope>NUCLEOTIDE SEQUENCE [LARGE SCALE GENOMIC DNA]</scope>
    <source>
        <strain evidence="12 13">AK7</strain>
    </source>
</reference>
<dbReference type="InterPro" id="IPR013783">
    <property type="entry name" value="Ig-like_fold"/>
</dbReference>
<sequence length="1173" mass="125503">MLLSSFTRSHVQYFNKINPYIMKKILLLFFCLLTALQGWSQVDPPAMCNSDEQMKQFYKEHPAALQEALKFEERTRSGKNTTVRTGGYIIPVVFHVFGTDFAGKTVNDNTIITALEKANEDFNGLNDDYNTVSSLFQGIRATLDIEFKLAKIDPNGNLTTGINYYPERSGFGNGGGYDDQIRQFAWDNYKYMNVYIMLDLYDDNSYTNSGVAWYPNTWMSDNNLARVVYNGRYLYGNTDKEFASVLTHEFGHWLNLAHTFDNGCSAPGDNVDDTPATTANSGTCNVTTEKCSGAGIPNGENYMDYSNCYKMFTQGQVARMLAALEHEARFPLWQEANLAATGVNDTDSPFLLYSASVLHEDDANAGGIEGSVNISGQNGAAFAVTGALTQGSHFTTSNVPSGLSIQINVQNSTTATLSVSGNASAHANSDDVSNISITFLNPAIAGGTSSIQNPTFSGFSLNFKDPYSIVYEDITDITTNSSATWTFFELAYGDGRYGCWYDGGKLRLETYTKPLVCEGSTRNISLLASGTPISSNSNWVAGGPYPDEHDLRSASYTAWNGKTGYIGFKFTSPEGKNLHGWFRVTVNATGSSFTLHDYAYYTKPNGTIIAGSTTVSTPPVAAFTASATTVTAGQSVIFTDGSTGGATSWSWSFPGGTPATSTSQNPTVNYNTAGTYDVSLTVTNANGSDTETASGYITVNPASTTYCSSAGSRSTYEHIANVQIGSFSNPSGAANYSDYTHLTVDLSKGNSNALTLTPGFSGSTYSEYFRVWIDYNQDGDFADAGELAFDAGGTSTTAVSGTINVPSSALNGTTRMRVSMKYQSAPGPCGTIGDGEVEDYTVNISSVVTVIAPGNLTATATSSGSISLTWGDNSNNEDGFEIERSTGGAFNIITSTGANISSYTDNGLSANTTYSYRVRAKSGAVYSSYSNTSSATTPNAPSYCNASAGNPSGQYIKRVIIGSVDNSTSYASSGYSDYATMSANVTSSVTLTVTPHQSWAGTQARAWVDWNRDGDFSDSGEQVLSGSGSATSYSSTITPPAGTASGPVRLRVRVAYGEAPTACGSIYFSETEDYTLNIGTAAGPSASAFEQQLTLFPNPSKEGRFQLAYTKYEGDLDVSVYSLQGVLIHRQTFSTVNQPVDAITISINQNVRGTYLVHVKNNNTTIVRKVIFE</sequence>
<dbReference type="CDD" id="cd00063">
    <property type="entry name" value="FN3"/>
    <property type="match status" value="1"/>
</dbReference>
<dbReference type="GO" id="GO:0008237">
    <property type="term" value="F:metallopeptidase activity"/>
    <property type="evidence" value="ECO:0007669"/>
    <property type="project" value="UniProtKB-KW"/>
</dbReference>
<dbReference type="InterPro" id="IPR003961">
    <property type="entry name" value="FN3_dom"/>
</dbReference>
<dbReference type="InterPro" id="IPR026444">
    <property type="entry name" value="Secre_tail"/>
</dbReference>
<dbReference type="InterPro" id="IPR035986">
    <property type="entry name" value="PKD_dom_sf"/>
</dbReference>
<keyword evidence="3" id="KW-0479">Metal-binding</keyword>
<dbReference type="STRING" id="1237149.C900_05552"/>
<evidence type="ECO:0000256" key="7">
    <source>
        <dbReference type="ARBA" id="ARBA00023049"/>
    </source>
</evidence>
<dbReference type="GO" id="GO:0006508">
    <property type="term" value="P:proteolysis"/>
    <property type="evidence" value="ECO:0007669"/>
    <property type="project" value="UniProtKB-KW"/>
</dbReference>
<dbReference type="AlphaFoldDB" id="L8JN82"/>
<dbReference type="PROSITE" id="PS50093">
    <property type="entry name" value="PKD"/>
    <property type="match status" value="1"/>
</dbReference>
<evidence type="ECO:0000256" key="4">
    <source>
        <dbReference type="ARBA" id="ARBA00022729"/>
    </source>
</evidence>
<evidence type="ECO:0000259" key="11">
    <source>
        <dbReference type="PROSITE" id="PS50853"/>
    </source>
</evidence>
<dbReference type="PANTHER" id="PTHR47466">
    <property type="match status" value="1"/>
</dbReference>
<keyword evidence="7" id="KW-0482">Metalloprotease</keyword>
<dbReference type="SUPFAM" id="SSF49299">
    <property type="entry name" value="PKD domain"/>
    <property type="match status" value="1"/>
</dbReference>
<evidence type="ECO:0000256" key="2">
    <source>
        <dbReference type="ARBA" id="ARBA00022670"/>
    </source>
</evidence>
<keyword evidence="6" id="KW-0862">Zinc</keyword>
<dbReference type="Gene3D" id="2.60.40.10">
    <property type="entry name" value="Immunoglobulins"/>
    <property type="match status" value="2"/>
</dbReference>
<feature type="domain" description="Fibronectin type-III" evidence="11">
    <location>
        <begin position="852"/>
        <end position="940"/>
    </location>
</feature>
<feature type="region of interest" description="Disordered" evidence="9">
    <location>
        <begin position="1018"/>
        <end position="1040"/>
    </location>
</feature>
<keyword evidence="5" id="KW-0378">Hydrolase</keyword>
<evidence type="ECO:0000256" key="9">
    <source>
        <dbReference type="SAM" id="MobiDB-lite"/>
    </source>
</evidence>
<dbReference type="CDD" id="cd00146">
    <property type="entry name" value="PKD"/>
    <property type="match status" value="1"/>
</dbReference>
<dbReference type="SUPFAM" id="SSF55486">
    <property type="entry name" value="Metalloproteases ('zincins'), catalytic domain"/>
    <property type="match status" value="1"/>
</dbReference>
<gene>
    <name evidence="12" type="ORF">C900_05552</name>
</gene>
<dbReference type="SMART" id="SM00060">
    <property type="entry name" value="FN3"/>
    <property type="match status" value="1"/>
</dbReference>
<evidence type="ECO:0000256" key="8">
    <source>
        <dbReference type="ARBA" id="ARBA00023157"/>
    </source>
</evidence>
<dbReference type="Pfam" id="PF00041">
    <property type="entry name" value="fn3"/>
    <property type="match status" value="1"/>
</dbReference>
<dbReference type="PROSITE" id="PS50853">
    <property type="entry name" value="FN3"/>
    <property type="match status" value="1"/>
</dbReference>
<dbReference type="SMART" id="SM00089">
    <property type="entry name" value="PKD"/>
    <property type="match status" value="1"/>
</dbReference>
<dbReference type="Pfam" id="PF20009">
    <property type="entry name" value="GEVED"/>
    <property type="match status" value="2"/>
</dbReference>
<dbReference type="InterPro" id="IPR024079">
    <property type="entry name" value="MetalloPept_cat_dom_sf"/>
</dbReference>
<dbReference type="Pfam" id="PF18962">
    <property type="entry name" value="Por_Secre_tail"/>
    <property type="match status" value="1"/>
</dbReference>
<comment type="caution">
    <text evidence="12">The sequence shown here is derived from an EMBL/GenBank/DDBJ whole genome shotgun (WGS) entry which is preliminary data.</text>
</comment>
<evidence type="ECO:0000313" key="12">
    <source>
        <dbReference type="EMBL" id="ELR68994.1"/>
    </source>
</evidence>
<dbReference type="SUPFAM" id="SSF49265">
    <property type="entry name" value="Fibronectin type III"/>
    <property type="match status" value="1"/>
</dbReference>
<evidence type="ECO:0000256" key="3">
    <source>
        <dbReference type="ARBA" id="ARBA00022723"/>
    </source>
</evidence>
<dbReference type="InterPro" id="IPR000601">
    <property type="entry name" value="PKD_dom"/>
</dbReference>
<dbReference type="Proteomes" id="UP000011135">
    <property type="component" value="Unassembled WGS sequence"/>
</dbReference>
<dbReference type="eggNOG" id="COG3291">
    <property type="taxonomic scope" value="Bacteria"/>
</dbReference>
<dbReference type="InterPro" id="IPR008754">
    <property type="entry name" value="Peptidase_M43"/>
</dbReference>
<proteinExistence type="inferred from homology"/>
<organism evidence="12 13">
    <name type="scientific">Fulvivirga imtechensis AK7</name>
    <dbReference type="NCBI Taxonomy" id="1237149"/>
    <lineage>
        <taxon>Bacteria</taxon>
        <taxon>Pseudomonadati</taxon>
        <taxon>Bacteroidota</taxon>
        <taxon>Cytophagia</taxon>
        <taxon>Cytophagales</taxon>
        <taxon>Fulvivirgaceae</taxon>
        <taxon>Fulvivirga</taxon>
    </lineage>
</organism>
<keyword evidence="13" id="KW-1185">Reference proteome</keyword>
<feature type="domain" description="PKD" evidence="10">
    <location>
        <begin position="619"/>
        <end position="704"/>
    </location>
</feature>
<dbReference type="MEROPS" id="M43.001"/>
<name>L8JN82_9BACT</name>
<keyword evidence="2" id="KW-0645">Protease</keyword>
<keyword evidence="4" id="KW-0732">Signal</keyword>